<dbReference type="AlphaFoldDB" id="A0A0E2HF20"/>
<reference evidence="1 2" key="1">
    <citation type="submission" date="2013-01" db="EMBL/GenBank/DDBJ databases">
        <title>The Genome Sequence of Clostridium clostridioforme 90A8.</title>
        <authorList>
            <consortium name="The Broad Institute Genome Sequencing Platform"/>
            <person name="Earl A."/>
            <person name="Ward D."/>
            <person name="Feldgarden M."/>
            <person name="Gevers D."/>
            <person name="Courvalin P."/>
            <person name="Lambert T."/>
            <person name="Walker B."/>
            <person name="Young S.K."/>
            <person name="Zeng Q."/>
            <person name="Gargeya S."/>
            <person name="Fitzgerald M."/>
            <person name="Haas B."/>
            <person name="Abouelleil A."/>
            <person name="Alvarado L."/>
            <person name="Arachchi H.M."/>
            <person name="Berlin A.M."/>
            <person name="Chapman S.B."/>
            <person name="Dewar J."/>
            <person name="Goldberg J."/>
            <person name="Griggs A."/>
            <person name="Gujja S."/>
            <person name="Hansen M."/>
            <person name="Howarth C."/>
            <person name="Imamovic A."/>
            <person name="Larimer J."/>
            <person name="McCowan C."/>
            <person name="Murphy C."/>
            <person name="Neiman D."/>
            <person name="Pearson M."/>
            <person name="Priest M."/>
            <person name="Roberts A."/>
            <person name="Saif S."/>
            <person name="Shea T."/>
            <person name="Sisk P."/>
            <person name="Sykes S."/>
            <person name="Wortman J."/>
            <person name="Nusbaum C."/>
            <person name="Birren B."/>
        </authorList>
    </citation>
    <scope>NUCLEOTIDE SEQUENCE [LARGE SCALE GENOMIC DNA]</scope>
    <source>
        <strain evidence="1 2">90A8</strain>
    </source>
</reference>
<name>A0A0E2HF20_9FIRM</name>
<dbReference type="Proteomes" id="UP000013085">
    <property type="component" value="Unassembled WGS sequence"/>
</dbReference>
<comment type="caution">
    <text evidence="1">The sequence shown here is derived from an EMBL/GenBank/DDBJ whole genome shotgun (WGS) entry which is preliminary data.</text>
</comment>
<protein>
    <submittedName>
        <fullName evidence="1">Uncharacterized protein</fullName>
    </submittedName>
</protein>
<dbReference type="GeneID" id="57964477"/>
<dbReference type="RefSeq" id="WP_002584124.1">
    <property type="nucleotide sequence ID" value="NZ_KB850998.1"/>
</dbReference>
<organism evidence="1 2">
    <name type="scientific">[Clostridium] clostridioforme 90A8</name>
    <dbReference type="NCBI Taxonomy" id="999408"/>
    <lineage>
        <taxon>Bacteria</taxon>
        <taxon>Bacillati</taxon>
        <taxon>Bacillota</taxon>
        <taxon>Clostridia</taxon>
        <taxon>Lachnospirales</taxon>
        <taxon>Lachnospiraceae</taxon>
        <taxon>Enterocloster</taxon>
    </lineage>
</organism>
<proteinExistence type="predicted"/>
<evidence type="ECO:0000313" key="2">
    <source>
        <dbReference type="Proteomes" id="UP000013085"/>
    </source>
</evidence>
<dbReference type="PATRIC" id="fig|999408.3.peg.1222"/>
<sequence length="59" mass="6993">MEKTKEEIIVEIFRQFTPANKRNFMKMLGVAVNAEHNMRTSMENEQAAKVFANRQEFEE</sequence>
<dbReference type="EMBL" id="AGYR01000007">
    <property type="protein sequence ID" value="ENZ18826.1"/>
    <property type="molecule type" value="Genomic_DNA"/>
</dbReference>
<accession>A0A0E2HF20</accession>
<gene>
    <name evidence="1" type="ORF">HMPREF1090_01143</name>
</gene>
<dbReference type="HOGENOM" id="CLU_2952143_0_0_9"/>
<evidence type="ECO:0000313" key="1">
    <source>
        <dbReference type="EMBL" id="ENZ18826.1"/>
    </source>
</evidence>